<evidence type="ECO:0000313" key="5">
    <source>
        <dbReference type="Proteomes" id="UP000192917"/>
    </source>
</evidence>
<proteinExistence type="predicted"/>
<feature type="domain" description="Resolvase/invertase-type recombinase catalytic" evidence="3">
    <location>
        <begin position="1"/>
        <end position="75"/>
    </location>
</feature>
<dbReference type="Gene3D" id="1.10.10.60">
    <property type="entry name" value="Homeodomain-like"/>
    <property type="match status" value="1"/>
</dbReference>
<dbReference type="SUPFAM" id="SSF53041">
    <property type="entry name" value="Resolvase-like"/>
    <property type="match status" value="1"/>
</dbReference>
<dbReference type="PROSITE" id="PS51736">
    <property type="entry name" value="RECOMBINASES_3"/>
    <property type="match status" value="1"/>
</dbReference>
<dbReference type="AlphaFoldDB" id="A0A1Y6CQK4"/>
<dbReference type="PANTHER" id="PTHR30461:SF2">
    <property type="entry name" value="SERINE RECOMBINASE PINE-RELATED"/>
    <property type="match status" value="1"/>
</dbReference>
<dbReference type="PANTHER" id="PTHR30461">
    <property type="entry name" value="DNA-INVERTASE FROM LAMBDOID PROPHAGE"/>
    <property type="match status" value="1"/>
</dbReference>
<protein>
    <submittedName>
        <fullName evidence="4">Resolvase, N terminal domain</fullName>
    </submittedName>
</protein>
<gene>
    <name evidence="4" type="ORF">SAMN05428998_15018</name>
</gene>
<evidence type="ECO:0000313" key="4">
    <source>
        <dbReference type="EMBL" id="SMF83547.1"/>
    </source>
</evidence>
<evidence type="ECO:0000256" key="2">
    <source>
        <dbReference type="ARBA" id="ARBA00023172"/>
    </source>
</evidence>
<evidence type="ECO:0000259" key="3">
    <source>
        <dbReference type="PROSITE" id="PS51736"/>
    </source>
</evidence>
<reference evidence="4 5" key="1">
    <citation type="submission" date="2017-04" db="EMBL/GenBank/DDBJ databases">
        <authorList>
            <person name="Afonso C.L."/>
            <person name="Miller P.J."/>
            <person name="Scott M.A."/>
            <person name="Spackman E."/>
            <person name="Goraichik I."/>
            <person name="Dimitrov K.M."/>
            <person name="Suarez D.L."/>
            <person name="Swayne D.E."/>
        </authorList>
    </citation>
    <scope>NUCLEOTIDE SEQUENCE [LARGE SCALE GENOMIC DNA]</scope>
    <source>
        <strain evidence="4 5">USBA 355</strain>
    </source>
</reference>
<organism evidence="4 5">
    <name type="scientific">Tistlia consotensis USBA 355</name>
    <dbReference type="NCBI Taxonomy" id="560819"/>
    <lineage>
        <taxon>Bacteria</taxon>
        <taxon>Pseudomonadati</taxon>
        <taxon>Pseudomonadota</taxon>
        <taxon>Alphaproteobacteria</taxon>
        <taxon>Rhodospirillales</taxon>
        <taxon>Rhodovibrionaceae</taxon>
        <taxon>Tistlia</taxon>
    </lineage>
</organism>
<dbReference type="CDD" id="cd03768">
    <property type="entry name" value="SR_ResInv"/>
    <property type="match status" value="1"/>
</dbReference>
<dbReference type="Gene3D" id="3.40.50.1390">
    <property type="entry name" value="Resolvase, N-terminal catalytic domain"/>
    <property type="match status" value="1"/>
</dbReference>
<evidence type="ECO:0000256" key="1">
    <source>
        <dbReference type="ARBA" id="ARBA00023125"/>
    </source>
</evidence>
<accession>A0A1Y6CQK4</accession>
<dbReference type="STRING" id="560819.SAMN05428998_15018"/>
<dbReference type="InterPro" id="IPR050639">
    <property type="entry name" value="SSR_resolvase"/>
</dbReference>
<keyword evidence="2" id="KW-0233">DNA recombination</keyword>
<dbReference type="GO" id="GO:0003677">
    <property type="term" value="F:DNA binding"/>
    <property type="evidence" value="ECO:0007669"/>
    <property type="project" value="UniProtKB-KW"/>
</dbReference>
<dbReference type="InterPro" id="IPR006119">
    <property type="entry name" value="Resolv_N"/>
</dbReference>
<dbReference type="InterPro" id="IPR036162">
    <property type="entry name" value="Resolvase-like_N_sf"/>
</dbReference>
<dbReference type="EMBL" id="FWZX01000050">
    <property type="protein sequence ID" value="SMF83547.1"/>
    <property type="molecule type" value="Genomic_DNA"/>
</dbReference>
<dbReference type="GO" id="GO:0000150">
    <property type="term" value="F:DNA strand exchange activity"/>
    <property type="evidence" value="ECO:0007669"/>
    <property type="project" value="InterPro"/>
</dbReference>
<sequence length="128" mass="14180">MLKLDRLGRSVQHLANLLVRLRAQGVHFVSLSEGINTTTPGGKMVFHIFSAVAEFQRDIIVENTNAGLAAARRRGRQLGRRPKLTLEDVAEAHRQVMQGYASAEDVAALFSVHPRTIDRAFIRCGFEG</sequence>
<keyword evidence="1" id="KW-0238">DNA-binding</keyword>
<dbReference type="Proteomes" id="UP000192917">
    <property type="component" value="Unassembled WGS sequence"/>
</dbReference>
<name>A0A1Y6CQK4_9PROT</name>
<keyword evidence="5" id="KW-1185">Reference proteome</keyword>
<dbReference type="Pfam" id="PF00239">
    <property type="entry name" value="Resolvase"/>
    <property type="match status" value="1"/>
</dbReference>